<sequence length="127" mass="13988">MAEQDTLKNIEMLKGQSWPLKDFLRHVRNDTSLHAKALGYAIFKEVAPPPDTVLMKRARRGQPPATQLSKEVIEVGEEEEIEVPKPVCDGTVVDVVSFSEDATDDGKTLAELGYTEKRKGPVSAAKP</sequence>
<dbReference type="EMBL" id="KZ451889">
    <property type="protein sequence ID" value="PKA65837.1"/>
    <property type="molecule type" value="Genomic_DNA"/>
</dbReference>
<accession>A0A2I0BDG3</accession>
<keyword evidence="3" id="KW-1185">Reference proteome</keyword>
<name>A0A2I0BDG3_9ASPA</name>
<organism evidence="2 3">
    <name type="scientific">Apostasia shenzhenica</name>
    <dbReference type="NCBI Taxonomy" id="1088818"/>
    <lineage>
        <taxon>Eukaryota</taxon>
        <taxon>Viridiplantae</taxon>
        <taxon>Streptophyta</taxon>
        <taxon>Embryophyta</taxon>
        <taxon>Tracheophyta</taxon>
        <taxon>Spermatophyta</taxon>
        <taxon>Magnoliopsida</taxon>
        <taxon>Liliopsida</taxon>
        <taxon>Asparagales</taxon>
        <taxon>Orchidaceae</taxon>
        <taxon>Apostasioideae</taxon>
        <taxon>Apostasia</taxon>
    </lineage>
</organism>
<dbReference type="STRING" id="1088818.A0A2I0BDG3"/>
<gene>
    <name evidence="2" type="ORF">AXF42_Ash017362</name>
</gene>
<evidence type="ECO:0000313" key="2">
    <source>
        <dbReference type="EMBL" id="PKA65837.1"/>
    </source>
</evidence>
<feature type="region of interest" description="Disordered" evidence="1">
    <location>
        <begin position="106"/>
        <end position="127"/>
    </location>
</feature>
<protein>
    <submittedName>
        <fullName evidence="2">Uncharacterized protein</fullName>
    </submittedName>
</protein>
<feature type="compositionally biased region" description="Basic and acidic residues" evidence="1">
    <location>
        <begin position="106"/>
        <end position="119"/>
    </location>
</feature>
<dbReference type="AlphaFoldDB" id="A0A2I0BDG3"/>
<evidence type="ECO:0000256" key="1">
    <source>
        <dbReference type="SAM" id="MobiDB-lite"/>
    </source>
</evidence>
<reference evidence="2 3" key="1">
    <citation type="journal article" date="2017" name="Nature">
        <title>The Apostasia genome and the evolution of orchids.</title>
        <authorList>
            <person name="Zhang G.Q."/>
            <person name="Liu K.W."/>
            <person name="Li Z."/>
            <person name="Lohaus R."/>
            <person name="Hsiao Y.Y."/>
            <person name="Niu S.C."/>
            <person name="Wang J.Y."/>
            <person name="Lin Y.C."/>
            <person name="Xu Q."/>
            <person name="Chen L.J."/>
            <person name="Yoshida K."/>
            <person name="Fujiwara S."/>
            <person name="Wang Z.W."/>
            <person name="Zhang Y.Q."/>
            <person name="Mitsuda N."/>
            <person name="Wang M."/>
            <person name="Liu G.H."/>
            <person name="Pecoraro L."/>
            <person name="Huang H.X."/>
            <person name="Xiao X.J."/>
            <person name="Lin M."/>
            <person name="Wu X.Y."/>
            <person name="Wu W.L."/>
            <person name="Chen Y.Y."/>
            <person name="Chang S.B."/>
            <person name="Sakamoto S."/>
            <person name="Ohme-Takagi M."/>
            <person name="Yagi M."/>
            <person name="Zeng S.J."/>
            <person name="Shen C.Y."/>
            <person name="Yeh C.M."/>
            <person name="Luo Y.B."/>
            <person name="Tsai W.C."/>
            <person name="Van de Peer Y."/>
            <person name="Liu Z.J."/>
        </authorList>
    </citation>
    <scope>NUCLEOTIDE SEQUENCE [LARGE SCALE GENOMIC DNA]</scope>
    <source>
        <strain evidence="3">cv. Shenzhen</strain>
        <tissue evidence="2">Stem</tissue>
    </source>
</reference>
<proteinExistence type="predicted"/>
<dbReference type="Proteomes" id="UP000236161">
    <property type="component" value="Unassembled WGS sequence"/>
</dbReference>
<evidence type="ECO:0000313" key="3">
    <source>
        <dbReference type="Proteomes" id="UP000236161"/>
    </source>
</evidence>